<proteinExistence type="predicted"/>
<protein>
    <submittedName>
        <fullName evidence="2">Uncharacterized protein</fullName>
    </submittedName>
</protein>
<feature type="region of interest" description="Disordered" evidence="1">
    <location>
        <begin position="62"/>
        <end position="82"/>
    </location>
</feature>
<evidence type="ECO:0000313" key="2">
    <source>
        <dbReference type="EMBL" id="CAB4299964.1"/>
    </source>
</evidence>
<keyword evidence="3" id="KW-1185">Reference proteome</keyword>
<feature type="compositionally biased region" description="Polar residues" evidence="1">
    <location>
        <begin position="1"/>
        <end position="16"/>
    </location>
</feature>
<dbReference type="OrthoDB" id="10583433at2759"/>
<organism evidence="2 3">
    <name type="scientific">Prunus armeniaca</name>
    <name type="common">Apricot</name>
    <name type="synonym">Armeniaca vulgaris</name>
    <dbReference type="NCBI Taxonomy" id="36596"/>
    <lineage>
        <taxon>Eukaryota</taxon>
        <taxon>Viridiplantae</taxon>
        <taxon>Streptophyta</taxon>
        <taxon>Embryophyta</taxon>
        <taxon>Tracheophyta</taxon>
        <taxon>Spermatophyta</taxon>
        <taxon>Magnoliopsida</taxon>
        <taxon>eudicotyledons</taxon>
        <taxon>Gunneridae</taxon>
        <taxon>Pentapetalae</taxon>
        <taxon>rosids</taxon>
        <taxon>fabids</taxon>
        <taxon>Rosales</taxon>
        <taxon>Rosaceae</taxon>
        <taxon>Amygdaloideae</taxon>
        <taxon>Amygdaleae</taxon>
        <taxon>Prunus</taxon>
    </lineage>
</organism>
<reference evidence="3" key="1">
    <citation type="journal article" date="2020" name="Genome Biol.">
        <title>Gamete binning: chromosome-level and haplotype-resolved genome assembly enabled by high-throughput single-cell sequencing of gamete genomes.</title>
        <authorList>
            <person name="Campoy J.A."/>
            <person name="Sun H."/>
            <person name="Goel M."/>
            <person name="Jiao W.-B."/>
            <person name="Folz-Donahue K."/>
            <person name="Wang N."/>
            <person name="Rubio M."/>
            <person name="Liu C."/>
            <person name="Kukat C."/>
            <person name="Ruiz D."/>
            <person name="Huettel B."/>
            <person name="Schneeberger K."/>
        </authorList>
    </citation>
    <scope>NUCLEOTIDE SEQUENCE [LARGE SCALE GENOMIC DNA]</scope>
    <source>
        <strain evidence="3">cv. Rojo Pasion</strain>
    </source>
</reference>
<gene>
    <name evidence="2" type="ORF">ORAREDHAP_LOCUS14811</name>
</gene>
<evidence type="ECO:0000256" key="1">
    <source>
        <dbReference type="SAM" id="MobiDB-lite"/>
    </source>
</evidence>
<accession>A0A6J5WKW4</accession>
<dbReference type="EMBL" id="CAEKKB010000002">
    <property type="protein sequence ID" value="CAB4299964.1"/>
    <property type="molecule type" value="Genomic_DNA"/>
</dbReference>
<sequence>MPISTRSQINQGQSEPNPLEICKPRSDQEQNHANLLLRNPHHGLKEKIKALTQLYEKQRQASAALRNQSSKTDQKLHLTTHPSVELDQERYLDLPTGSGKPLDTWNYDRNTTDLLVPEDLVLLEFLVGTRTWISYGALENQKIRLVVKKLGKVRSFKNPYKKLVHVDSDSKTYEEHEHGAVHQTLCTFLRGDEERVVLGSFGVFLLSSFARTDAGICV</sequence>
<evidence type="ECO:0000313" key="3">
    <source>
        <dbReference type="Proteomes" id="UP000507245"/>
    </source>
</evidence>
<name>A0A6J5WKW4_PRUAR</name>
<feature type="region of interest" description="Disordered" evidence="1">
    <location>
        <begin position="1"/>
        <end position="24"/>
    </location>
</feature>
<dbReference type="AlphaFoldDB" id="A0A6J5WKW4"/>
<dbReference type="Proteomes" id="UP000507245">
    <property type="component" value="Unassembled WGS sequence"/>
</dbReference>